<dbReference type="SUPFAM" id="SSF53850">
    <property type="entry name" value="Periplasmic binding protein-like II"/>
    <property type="match status" value="1"/>
</dbReference>
<gene>
    <name evidence="6" type="primary">lysR</name>
    <name evidence="6" type="ORF">SOCE26_078240</name>
</gene>
<dbReference type="InterPro" id="IPR000847">
    <property type="entry name" value="LysR_HTH_N"/>
</dbReference>
<evidence type="ECO:0000313" key="6">
    <source>
        <dbReference type="EMBL" id="AUX46319.1"/>
    </source>
</evidence>
<dbReference type="PANTHER" id="PTHR30346">
    <property type="entry name" value="TRANSCRIPTIONAL DUAL REGULATOR HCAR-RELATED"/>
    <property type="match status" value="1"/>
</dbReference>
<keyword evidence="3" id="KW-0238">DNA-binding</keyword>
<dbReference type="EMBL" id="CP012673">
    <property type="protein sequence ID" value="AUX46319.1"/>
    <property type="molecule type" value="Genomic_DNA"/>
</dbReference>
<keyword evidence="2" id="KW-0805">Transcription regulation</keyword>
<sequence>MPVEADLEPAELRRFIAVAEERSFRRAAERLGIAQPPLSRCIAQLEDKLRTRLLNRTTRQVSLTPAGVVLLEQARQVLDATAAAARRTARAGLPRAHLVVALKPGNGGRLLRRLVEHHKRSGSQVRIEVLVSGWGEQAAMLADGRADVAFLRGPITTPGIDAEPLFIEPRCVALAATHPLAGRRVLRREDLARDPVPVWPAASAELAAYRAAVDRSDDAPRGPVVHDASQLLEAVALGQGVAFVPASSATLYARHDVKYVRMAGIAASTLYVAWPDRCRSKEVARFVRLAVEVASSLEGNAEELA</sequence>
<dbReference type="AlphaFoldDB" id="A0A2L0F4E4"/>
<dbReference type="Gene3D" id="3.40.190.10">
    <property type="entry name" value="Periplasmic binding protein-like II"/>
    <property type="match status" value="2"/>
</dbReference>
<dbReference type="PANTHER" id="PTHR30346:SF0">
    <property type="entry name" value="HCA OPERON TRANSCRIPTIONAL ACTIVATOR HCAR"/>
    <property type="match status" value="1"/>
</dbReference>
<dbReference type="Pfam" id="PF00126">
    <property type="entry name" value="HTH_1"/>
    <property type="match status" value="1"/>
</dbReference>
<dbReference type="InterPro" id="IPR005119">
    <property type="entry name" value="LysR_subst-bd"/>
</dbReference>
<dbReference type="SUPFAM" id="SSF46785">
    <property type="entry name" value="Winged helix' DNA-binding domain"/>
    <property type="match status" value="1"/>
</dbReference>
<proteinExistence type="inferred from homology"/>
<dbReference type="GO" id="GO:0032993">
    <property type="term" value="C:protein-DNA complex"/>
    <property type="evidence" value="ECO:0007669"/>
    <property type="project" value="TreeGrafter"/>
</dbReference>
<keyword evidence="4" id="KW-0804">Transcription</keyword>
<accession>A0A2L0F4E4</accession>
<dbReference type="GO" id="GO:0003700">
    <property type="term" value="F:DNA-binding transcription factor activity"/>
    <property type="evidence" value="ECO:0007669"/>
    <property type="project" value="InterPro"/>
</dbReference>
<dbReference type="Pfam" id="PF03466">
    <property type="entry name" value="LysR_substrate"/>
    <property type="match status" value="1"/>
</dbReference>
<name>A0A2L0F4E4_SORCE</name>
<evidence type="ECO:0000256" key="2">
    <source>
        <dbReference type="ARBA" id="ARBA00023015"/>
    </source>
</evidence>
<dbReference type="FunFam" id="1.10.10.10:FF:000001">
    <property type="entry name" value="LysR family transcriptional regulator"/>
    <property type="match status" value="1"/>
</dbReference>
<dbReference type="Gene3D" id="1.10.10.10">
    <property type="entry name" value="Winged helix-like DNA-binding domain superfamily/Winged helix DNA-binding domain"/>
    <property type="match status" value="1"/>
</dbReference>
<evidence type="ECO:0000256" key="4">
    <source>
        <dbReference type="ARBA" id="ARBA00023163"/>
    </source>
</evidence>
<dbReference type="RefSeq" id="WP_104984534.1">
    <property type="nucleotide sequence ID" value="NZ_CP012673.1"/>
</dbReference>
<dbReference type="GO" id="GO:0003677">
    <property type="term" value="F:DNA binding"/>
    <property type="evidence" value="ECO:0007669"/>
    <property type="project" value="UniProtKB-KW"/>
</dbReference>
<dbReference type="InterPro" id="IPR036388">
    <property type="entry name" value="WH-like_DNA-bd_sf"/>
</dbReference>
<evidence type="ECO:0000259" key="5">
    <source>
        <dbReference type="PROSITE" id="PS50931"/>
    </source>
</evidence>
<dbReference type="Proteomes" id="UP000238348">
    <property type="component" value="Chromosome"/>
</dbReference>
<dbReference type="CDD" id="cd08414">
    <property type="entry name" value="PBP2_LTTR_aromatics_like"/>
    <property type="match status" value="1"/>
</dbReference>
<reference evidence="6 7" key="1">
    <citation type="submission" date="2015-09" db="EMBL/GenBank/DDBJ databases">
        <title>Sorangium comparison.</title>
        <authorList>
            <person name="Zaburannyi N."/>
            <person name="Bunk B."/>
            <person name="Overmann J."/>
            <person name="Mueller R."/>
        </authorList>
    </citation>
    <scope>NUCLEOTIDE SEQUENCE [LARGE SCALE GENOMIC DNA]</scope>
    <source>
        <strain evidence="6 7">So ce26</strain>
    </source>
</reference>
<comment type="similarity">
    <text evidence="1">Belongs to the LysR transcriptional regulatory family.</text>
</comment>
<protein>
    <submittedName>
        <fullName evidence="6">LysR family transcriptional regulator</fullName>
    </submittedName>
</protein>
<dbReference type="OrthoDB" id="5317428at2"/>
<organism evidence="6 7">
    <name type="scientific">Sorangium cellulosum</name>
    <name type="common">Polyangium cellulosum</name>
    <dbReference type="NCBI Taxonomy" id="56"/>
    <lineage>
        <taxon>Bacteria</taxon>
        <taxon>Pseudomonadati</taxon>
        <taxon>Myxococcota</taxon>
        <taxon>Polyangia</taxon>
        <taxon>Polyangiales</taxon>
        <taxon>Polyangiaceae</taxon>
        <taxon>Sorangium</taxon>
    </lineage>
</organism>
<dbReference type="InterPro" id="IPR036390">
    <property type="entry name" value="WH_DNA-bd_sf"/>
</dbReference>
<evidence type="ECO:0000256" key="1">
    <source>
        <dbReference type="ARBA" id="ARBA00009437"/>
    </source>
</evidence>
<dbReference type="PROSITE" id="PS50931">
    <property type="entry name" value="HTH_LYSR"/>
    <property type="match status" value="1"/>
</dbReference>
<evidence type="ECO:0000313" key="7">
    <source>
        <dbReference type="Proteomes" id="UP000238348"/>
    </source>
</evidence>
<evidence type="ECO:0000256" key="3">
    <source>
        <dbReference type="ARBA" id="ARBA00023125"/>
    </source>
</evidence>
<dbReference type="PRINTS" id="PR00039">
    <property type="entry name" value="HTHLYSR"/>
</dbReference>
<feature type="domain" description="HTH lysR-type" evidence="5">
    <location>
        <begin position="7"/>
        <end position="64"/>
    </location>
</feature>